<dbReference type="EMBL" id="JBHGBT010000011">
    <property type="protein sequence ID" value="MFB4195520.1"/>
    <property type="molecule type" value="Genomic_DNA"/>
</dbReference>
<feature type="compositionally biased region" description="Basic and acidic residues" evidence="1">
    <location>
        <begin position="789"/>
        <end position="800"/>
    </location>
</feature>
<dbReference type="Proteomes" id="UP001577267">
    <property type="component" value="Unassembled WGS sequence"/>
</dbReference>
<evidence type="ECO:0000256" key="1">
    <source>
        <dbReference type="SAM" id="MobiDB-lite"/>
    </source>
</evidence>
<organism evidence="3 4">
    <name type="scientific">Streptomyces carpaticus</name>
    <dbReference type="NCBI Taxonomy" id="285558"/>
    <lineage>
        <taxon>Bacteria</taxon>
        <taxon>Bacillati</taxon>
        <taxon>Actinomycetota</taxon>
        <taxon>Actinomycetes</taxon>
        <taxon>Kitasatosporales</taxon>
        <taxon>Streptomycetaceae</taxon>
        <taxon>Streptomyces</taxon>
    </lineage>
</organism>
<gene>
    <name evidence="3" type="ORF">ACE11A_14270</name>
</gene>
<dbReference type="RefSeq" id="WP_375063466.1">
    <property type="nucleotide sequence ID" value="NZ_JBHGBT010000011.1"/>
</dbReference>
<sequence>MTADDADRSSDEGDASPENFPTSLVPALTEAALHLSIPSGKSDGSSGQGLGLALRLSGTLAERTWTVRLASARAPGENRVSALLAHTAVNAGMSDLPVVGSQIPAALARLSALSLAARSGVTLTTRQVKALQALMAVTGGGAVPLEAEALAARMSVGALLELAGKPLAVWGALAGRGALDPSGQEPAGPVVPVEGGGSVQLWKNVDRALGPLHVRRVGVVSDVEELRLLLDASLNLQGVAFEAIGVGLALSLDGKYRVRALLDGLALAYAAGAVEVAGAFARDSVPPKGMRLAVSGLVAVTTPQISFVAAGLYAELSDGSASVFLIGQVSGLRVPLGPVTLTGLIGGFGYNSALRLPATPAEVPSFPLVGGLQDSKKLPVKDPAQALAALRDIIPPTVGSLWLAAGAELSVFETLKARLTVAVQVAPDDVTVALLGVATAKFPQKGTPYACLTLGFQATYRTSTGEIALRGALDEAQSYLVHPDCRLRGAFAVCVWTAPSTRSGDFVVSLGGYHPAYRRPSHYPEVERIGFTWAPGAAVSVHGECYAALTPSMAMVGGRLRVDYWDGSVRAWLDAHLDASVQWEPFRFDVDLGIRVGAEFTFCGTHRVELGATLTLWGPPTGGLARVHLPLVPDIVVRFGAGRDQSPVTYLDWAAFHARVLGNRALQAEVTHGLLAQRPPAAKSLAPQEEQSASAVPQVGPDGFSFALTSPLPCPAVYVATGASSSELLAGAEDGTVHVRPMDISGGTAPLTFSIIRASDSAYITVSAANVTELRQGVPASAFGPPLSRADEAPDPRGNRELLPGTLTGIRVTIPGPTRVEALAAVSKKELDHKTGASAGHPLSAKAKPSGPVPVAGTRSAVATTLKGTSAKRQAVLNELRSRGLAPGTAAAEDPTDYRTRIFTAVTADPLTATSETNRS</sequence>
<feature type="region of interest" description="Disordered" evidence="1">
    <location>
        <begin position="780"/>
        <end position="803"/>
    </location>
</feature>
<dbReference type="Pfam" id="PF20248">
    <property type="entry name" value="DUF6603"/>
    <property type="match status" value="1"/>
</dbReference>
<evidence type="ECO:0000313" key="3">
    <source>
        <dbReference type="EMBL" id="MFB4195520.1"/>
    </source>
</evidence>
<feature type="region of interest" description="Disordered" evidence="1">
    <location>
        <begin position="1"/>
        <end position="22"/>
    </location>
</feature>
<feature type="compositionally biased region" description="Basic and acidic residues" evidence="1">
    <location>
        <begin position="1"/>
        <end position="11"/>
    </location>
</feature>
<evidence type="ECO:0000313" key="4">
    <source>
        <dbReference type="Proteomes" id="UP001577267"/>
    </source>
</evidence>
<reference evidence="3 4" key="1">
    <citation type="submission" date="2024-09" db="EMBL/GenBank/DDBJ databases">
        <title>Draft genome sequence of multifaceted antimicrobials producing Streptomyces sp. strain FH1.</title>
        <authorList>
            <person name="Hassan F."/>
            <person name="Ali H."/>
            <person name="Hassan N."/>
            <person name="Nawaz A."/>
        </authorList>
    </citation>
    <scope>NUCLEOTIDE SEQUENCE [LARGE SCALE GENOMIC DNA]</scope>
    <source>
        <strain evidence="3 4">FH1</strain>
    </source>
</reference>
<comment type="caution">
    <text evidence="3">The sequence shown here is derived from an EMBL/GenBank/DDBJ whole genome shotgun (WGS) entry which is preliminary data.</text>
</comment>
<feature type="domain" description="DUF6603" evidence="2">
    <location>
        <begin position="205"/>
        <end position="675"/>
    </location>
</feature>
<proteinExistence type="predicted"/>
<keyword evidence="4" id="KW-1185">Reference proteome</keyword>
<dbReference type="InterPro" id="IPR046538">
    <property type="entry name" value="DUF6603"/>
</dbReference>
<protein>
    <submittedName>
        <fullName evidence="3">DUF6603 domain-containing protein</fullName>
    </submittedName>
</protein>
<evidence type="ECO:0000259" key="2">
    <source>
        <dbReference type="Pfam" id="PF20248"/>
    </source>
</evidence>
<feature type="region of interest" description="Disordered" evidence="1">
    <location>
        <begin position="833"/>
        <end position="856"/>
    </location>
</feature>
<name>A0ABV4ZP12_9ACTN</name>
<accession>A0ABV4ZP12</accession>